<dbReference type="PATRIC" id="fig|717774.3.peg.1364"/>
<dbReference type="eggNOG" id="ENOG5033A39">
    <property type="taxonomic scope" value="Bacteria"/>
</dbReference>
<dbReference type="RefSeq" id="WP_013660494.1">
    <property type="nucleotide sequence ID" value="NC_015276.1"/>
</dbReference>
<dbReference type="Proteomes" id="UP000001062">
    <property type="component" value="Chromosome"/>
</dbReference>
<protein>
    <submittedName>
        <fullName evidence="2">Uncharacterized protein</fullName>
    </submittedName>
</protein>
<gene>
    <name evidence="2" type="ordered locus">Marme_1316</name>
</gene>
<name>F2JVP5_MARM1</name>
<dbReference type="OrthoDB" id="5422038at2"/>
<feature type="transmembrane region" description="Helical" evidence="1">
    <location>
        <begin position="21"/>
        <end position="41"/>
    </location>
</feature>
<accession>F2JVP5</accession>
<sequence length="109" mass="12526">MKNVWFPAKKNGWGWQAPTCWQGWAVLAVYLALFILLTSLIHPKEALVNWAISSVALTTGLLFVIRVKGEAPNWKWKKIEKEKRSLFRLEKTLDQEADSQNGSNKKKND</sequence>
<evidence type="ECO:0000256" key="1">
    <source>
        <dbReference type="SAM" id="Phobius"/>
    </source>
</evidence>
<dbReference type="STRING" id="717774.Marme_1316"/>
<evidence type="ECO:0000313" key="2">
    <source>
        <dbReference type="EMBL" id="ADZ90589.1"/>
    </source>
</evidence>
<dbReference type="AlphaFoldDB" id="F2JVP5"/>
<feature type="transmembrane region" description="Helical" evidence="1">
    <location>
        <begin position="47"/>
        <end position="67"/>
    </location>
</feature>
<evidence type="ECO:0000313" key="3">
    <source>
        <dbReference type="Proteomes" id="UP000001062"/>
    </source>
</evidence>
<dbReference type="HOGENOM" id="CLU_2180678_0_0_6"/>
<reference evidence="2 3" key="1">
    <citation type="journal article" date="2012" name="Stand. Genomic Sci.">
        <title>Complete genome sequence of the melanogenic marine bacterium Marinomonas mediterranea type strain (MMB-1(T)).</title>
        <authorList>
            <person name="Lucas-Elio P."/>
            <person name="Goodwin L."/>
            <person name="Woyke T."/>
            <person name="Pitluck S."/>
            <person name="Nolan M."/>
            <person name="Kyrpides N.C."/>
            <person name="Detter J.C."/>
            <person name="Copeland A."/>
            <person name="Teshima H."/>
            <person name="Bruce D."/>
            <person name="Detter C."/>
            <person name="Tapia R."/>
            <person name="Han S."/>
            <person name="Land M.L."/>
            <person name="Ivanova N."/>
            <person name="Mikhailova N."/>
            <person name="Johnston A.W."/>
            <person name="Sanchez-Amat A."/>
        </authorList>
    </citation>
    <scope>NUCLEOTIDE SEQUENCE [LARGE SCALE GENOMIC DNA]</scope>
    <source>
        <strain evidence="3">ATCC 700492 / JCM 21426 / NBRC 103028 / MMB-1</strain>
    </source>
</reference>
<dbReference type="KEGG" id="mme:Marme_1316"/>
<dbReference type="EMBL" id="CP002583">
    <property type="protein sequence ID" value="ADZ90589.1"/>
    <property type="molecule type" value="Genomic_DNA"/>
</dbReference>
<proteinExistence type="predicted"/>
<keyword evidence="1" id="KW-0812">Transmembrane</keyword>
<keyword evidence="1" id="KW-1133">Transmembrane helix</keyword>
<organism evidence="2 3">
    <name type="scientific">Marinomonas mediterranea (strain ATCC 700492 / JCM 21426 / NBRC 103028 / MMB-1)</name>
    <dbReference type="NCBI Taxonomy" id="717774"/>
    <lineage>
        <taxon>Bacteria</taxon>
        <taxon>Pseudomonadati</taxon>
        <taxon>Pseudomonadota</taxon>
        <taxon>Gammaproteobacteria</taxon>
        <taxon>Oceanospirillales</taxon>
        <taxon>Oceanospirillaceae</taxon>
        <taxon>Marinomonas</taxon>
    </lineage>
</organism>
<keyword evidence="3" id="KW-1185">Reference proteome</keyword>
<keyword evidence="1" id="KW-0472">Membrane</keyword>